<evidence type="ECO:0000313" key="1">
    <source>
        <dbReference type="EMBL" id="HBU99354.1"/>
    </source>
</evidence>
<dbReference type="InterPro" id="IPR036890">
    <property type="entry name" value="HATPase_C_sf"/>
</dbReference>
<reference evidence="1 2" key="1">
    <citation type="journal article" date="2018" name="Nat. Biotechnol.">
        <title>A standardized bacterial taxonomy based on genome phylogeny substantially revises the tree of life.</title>
        <authorList>
            <person name="Parks D.H."/>
            <person name="Chuvochina M."/>
            <person name="Waite D.W."/>
            <person name="Rinke C."/>
            <person name="Skarshewski A."/>
            <person name="Chaumeil P.A."/>
            <person name="Hugenholtz P."/>
        </authorList>
    </citation>
    <scope>NUCLEOTIDE SEQUENCE [LARGE SCALE GENOMIC DNA]</scope>
    <source>
        <strain evidence="1">UBA8707</strain>
    </source>
</reference>
<proteinExistence type="predicted"/>
<dbReference type="SUPFAM" id="SSF55874">
    <property type="entry name" value="ATPase domain of HSP90 chaperone/DNA topoisomerase II/histidine kinase"/>
    <property type="match status" value="1"/>
</dbReference>
<dbReference type="Gene3D" id="3.30.565.10">
    <property type="entry name" value="Histidine kinase-like ATPase, C-terminal domain"/>
    <property type="match status" value="1"/>
</dbReference>
<dbReference type="GO" id="GO:0016301">
    <property type="term" value="F:kinase activity"/>
    <property type="evidence" value="ECO:0007669"/>
    <property type="project" value="UniProtKB-KW"/>
</dbReference>
<sequence length="72" mass="7858">LLSLARIELNEHTPPSEDCDVGKIIGKVAETLAMKADAKGMKIRVDHALDNTEIVGDEKELTQVFVNLVENA</sequence>
<comment type="caution">
    <text evidence="1">The sequence shown here is derived from an EMBL/GenBank/DDBJ whole genome shotgun (WGS) entry which is preliminary data.</text>
</comment>
<accession>A0A358HX11</accession>
<dbReference type="AlphaFoldDB" id="A0A358HX11"/>
<name>A0A358HX11_9PROT</name>
<organism evidence="1 2">
    <name type="scientific">Thalassospira lucentensis</name>
    <dbReference type="NCBI Taxonomy" id="168935"/>
    <lineage>
        <taxon>Bacteria</taxon>
        <taxon>Pseudomonadati</taxon>
        <taxon>Pseudomonadota</taxon>
        <taxon>Alphaproteobacteria</taxon>
        <taxon>Rhodospirillales</taxon>
        <taxon>Thalassospiraceae</taxon>
        <taxon>Thalassospira</taxon>
    </lineage>
</organism>
<protein>
    <submittedName>
        <fullName evidence="1">Two-component sensor histidine kinase</fullName>
    </submittedName>
</protein>
<keyword evidence="1" id="KW-0418">Kinase</keyword>
<feature type="non-terminal residue" evidence="1">
    <location>
        <position position="72"/>
    </location>
</feature>
<dbReference type="Proteomes" id="UP000264753">
    <property type="component" value="Unassembled WGS sequence"/>
</dbReference>
<gene>
    <name evidence="1" type="ORF">DEF21_15830</name>
</gene>
<feature type="non-terminal residue" evidence="1">
    <location>
        <position position="1"/>
    </location>
</feature>
<keyword evidence="1" id="KW-0808">Transferase</keyword>
<dbReference type="EMBL" id="DOOG01000132">
    <property type="protein sequence ID" value="HBU99354.1"/>
    <property type="molecule type" value="Genomic_DNA"/>
</dbReference>
<evidence type="ECO:0000313" key="2">
    <source>
        <dbReference type="Proteomes" id="UP000264753"/>
    </source>
</evidence>